<reference evidence="2" key="1">
    <citation type="submission" date="2023-01" db="EMBL/GenBank/DDBJ databases">
        <title>Colletotrichum chrysophilum M932 genome sequence.</title>
        <authorList>
            <person name="Baroncelli R."/>
        </authorList>
    </citation>
    <scope>NUCLEOTIDE SEQUENCE</scope>
    <source>
        <strain evidence="2">M932</strain>
    </source>
</reference>
<protein>
    <submittedName>
        <fullName evidence="2">Uncharacterized protein</fullName>
    </submittedName>
</protein>
<feature type="compositionally biased region" description="Low complexity" evidence="1">
    <location>
        <begin position="85"/>
        <end position="100"/>
    </location>
</feature>
<dbReference type="AlphaFoldDB" id="A0AAD9ALX2"/>
<proteinExistence type="predicted"/>
<evidence type="ECO:0000313" key="2">
    <source>
        <dbReference type="EMBL" id="KAK1850868.1"/>
    </source>
</evidence>
<dbReference type="Proteomes" id="UP001243330">
    <property type="component" value="Unassembled WGS sequence"/>
</dbReference>
<feature type="region of interest" description="Disordered" evidence="1">
    <location>
        <begin position="85"/>
        <end position="148"/>
    </location>
</feature>
<evidence type="ECO:0000256" key="1">
    <source>
        <dbReference type="SAM" id="MobiDB-lite"/>
    </source>
</evidence>
<organism evidence="2 3">
    <name type="scientific">Colletotrichum chrysophilum</name>
    <dbReference type="NCBI Taxonomy" id="1836956"/>
    <lineage>
        <taxon>Eukaryota</taxon>
        <taxon>Fungi</taxon>
        <taxon>Dikarya</taxon>
        <taxon>Ascomycota</taxon>
        <taxon>Pezizomycotina</taxon>
        <taxon>Sordariomycetes</taxon>
        <taxon>Hypocreomycetidae</taxon>
        <taxon>Glomerellales</taxon>
        <taxon>Glomerellaceae</taxon>
        <taxon>Colletotrichum</taxon>
        <taxon>Colletotrichum gloeosporioides species complex</taxon>
    </lineage>
</organism>
<sequence>MRVAIEAGKGFLRGKPLSSSEQELAKPQTLPPRFKVMADLFYGDAATEIFDAKATGGPKILCCGPTLTVPAENGSHPPESRYLRLASRSGSGRGPLPSGREQCAEDTQKAGSQPALAHCTARQRRWEPVRQLNPKPRENKKVSDDRPSVLFLRGKNPLIGGAVYWPPYSTRAGAVHGDRTG</sequence>
<evidence type="ECO:0000313" key="3">
    <source>
        <dbReference type="Proteomes" id="UP001243330"/>
    </source>
</evidence>
<gene>
    <name evidence="2" type="ORF">CCHR01_06526</name>
</gene>
<feature type="compositionally biased region" description="Basic and acidic residues" evidence="1">
    <location>
        <begin position="135"/>
        <end position="147"/>
    </location>
</feature>
<dbReference type="EMBL" id="JAQOWY010000109">
    <property type="protein sequence ID" value="KAK1850868.1"/>
    <property type="molecule type" value="Genomic_DNA"/>
</dbReference>
<name>A0AAD9ALX2_9PEZI</name>
<comment type="caution">
    <text evidence="2">The sequence shown here is derived from an EMBL/GenBank/DDBJ whole genome shotgun (WGS) entry which is preliminary data.</text>
</comment>
<keyword evidence="3" id="KW-1185">Reference proteome</keyword>
<accession>A0AAD9ALX2</accession>